<protein>
    <submittedName>
        <fullName evidence="2">Uncharacterized protein</fullName>
    </submittedName>
</protein>
<organism evidence="2 3">
    <name type="scientific">Streptomyces rishiriensis</name>
    <dbReference type="NCBI Taxonomy" id="68264"/>
    <lineage>
        <taxon>Bacteria</taxon>
        <taxon>Bacillati</taxon>
        <taxon>Actinomycetota</taxon>
        <taxon>Actinomycetes</taxon>
        <taxon>Kitasatosporales</taxon>
        <taxon>Streptomycetaceae</taxon>
        <taxon>Streptomyces</taxon>
    </lineage>
</organism>
<accession>A0ABU0NVF9</accession>
<feature type="compositionally biased region" description="Basic and acidic residues" evidence="1">
    <location>
        <begin position="66"/>
        <end position="93"/>
    </location>
</feature>
<feature type="region of interest" description="Disordered" evidence="1">
    <location>
        <begin position="1"/>
        <end position="93"/>
    </location>
</feature>
<evidence type="ECO:0000313" key="2">
    <source>
        <dbReference type="EMBL" id="MDQ0583141.1"/>
    </source>
</evidence>
<dbReference type="Proteomes" id="UP001230654">
    <property type="component" value="Unassembled WGS sequence"/>
</dbReference>
<gene>
    <name evidence="2" type="ORF">QF030_005319</name>
</gene>
<evidence type="ECO:0000256" key="1">
    <source>
        <dbReference type="SAM" id="MobiDB-lite"/>
    </source>
</evidence>
<evidence type="ECO:0000313" key="3">
    <source>
        <dbReference type="Proteomes" id="UP001230654"/>
    </source>
</evidence>
<sequence length="93" mass="10315">MDVEEEAQRGSRDPLGAGHRADGHRLARGGDVRDRYRTAVDEQGADLREGHSERLDDMAEGGDAVDGERGRSRAPRVRDEQGQRRGDFDADLE</sequence>
<comment type="caution">
    <text evidence="2">The sequence shown here is derived from an EMBL/GenBank/DDBJ whole genome shotgun (WGS) entry which is preliminary data.</text>
</comment>
<proteinExistence type="predicted"/>
<keyword evidence="3" id="KW-1185">Reference proteome</keyword>
<reference evidence="2 3" key="1">
    <citation type="submission" date="2023-07" db="EMBL/GenBank/DDBJ databases">
        <title>Comparative genomics of wheat-associated soil bacteria to identify genetic determinants of phenazine resistance.</title>
        <authorList>
            <person name="Mouncey N."/>
        </authorList>
    </citation>
    <scope>NUCLEOTIDE SEQUENCE [LARGE SCALE GENOMIC DNA]</scope>
    <source>
        <strain evidence="2 3">B2I6</strain>
    </source>
</reference>
<dbReference type="EMBL" id="JAUSWV010000002">
    <property type="protein sequence ID" value="MDQ0583141.1"/>
    <property type="molecule type" value="Genomic_DNA"/>
</dbReference>
<feature type="compositionally biased region" description="Basic and acidic residues" evidence="1">
    <location>
        <begin position="19"/>
        <end position="57"/>
    </location>
</feature>
<name>A0ABU0NVF9_STRRH</name>
<feature type="compositionally biased region" description="Basic and acidic residues" evidence="1">
    <location>
        <begin position="1"/>
        <end position="12"/>
    </location>
</feature>